<dbReference type="InterPro" id="IPR021125">
    <property type="entry name" value="DUF2127"/>
</dbReference>
<feature type="transmembrane region" description="Helical" evidence="1">
    <location>
        <begin position="78"/>
        <end position="98"/>
    </location>
</feature>
<evidence type="ECO:0008006" key="4">
    <source>
        <dbReference type="Google" id="ProtNLM"/>
    </source>
</evidence>
<evidence type="ECO:0000313" key="2">
    <source>
        <dbReference type="EMBL" id="AND68433.1"/>
    </source>
</evidence>
<evidence type="ECO:0000256" key="1">
    <source>
        <dbReference type="SAM" id="Phobius"/>
    </source>
</evidence>
<dbReference type="Proteomes" id="UP000077255">
    <property type="component" value="Chromosome"/>
</dbReference>
<sequence>MRYLSTLTTTDKLFAIALVLKAADALGEVAGCLWLLLIDPQWLKDRVAAIVAPELREDPRDFLAVHVLHWVAHLRQHAMLFAAAYLLSHGVAKLIVLVGIVRGRLWAYPGLIALTALFAAYQLYHMAVTGLSAGYLALTLFDLLIIALTAVEYAKLRSPGSANLCLGRS</sequence>
<keyword evidence="1" id="KW-1133">Transmembrane helix</keyword>
<protein>
    <recommendedName>
        <fullName evidence="4">DUF2127 domain-containing protein</fullName>
    </recommendedName>
</protein>
<dbReference type="Pfam" id="PF09900">
    <property type="entry name" value="DUF2127"/>
    <property type="match status" value="1"/>
</dbReference>
<keyword evidence="1" id="KW-0812">Transmembrane</keyword>
<gene>
    <name evidence="2" type="ORF">ATSB10_09790</name>
</gene>
<accession>A0A160MYK6</accession>
<feature type="transmembrane region" description="Helical" evidence="1">
    <location>
        <begin position="130"/>
        <end position="151"/>
    </location>
</feature>
<dbReference type="KEGG" id="dtx:ATSB10_09790"/>
<dbReference type="OrthoDB" id="8393979at2"/>
<organism evidence="2 3">
    <name type="scientific">Dyella thiooxydans</name>
    <dbReference type="NCBI Taxonomy" id="445710"/>
    <lineage>
        <taxon>Bacteria</taxon>
        <taxon>Pseudomonadati</taxon>
        <taxon>Pseudomonadota</taxon>
        <taxon>Gammaproteobacteria</taxon>
        <taxon>Lysobacterales</taxon>
        <taxon>Rhodanobacteraceae</taxon>
        <taxon>Dyella</taxon>
    </lineage>
</organism>
<evidence type="ECO:0000313" key="3">
    <source>
        <dbReference type="Proteomes" id="UP000077255"/>
    </source>
</evidence>
<name>A0A160MYK6_9GAMM</name>
<dbReference type="PATRIC" id="fig|445710.3.peg.976"/>
<dbReference type="RefSeq" id="WP_063670925.1">
    <property type="nucleotide sequence ID" value="NZ_CP014841.1"/>
</dbReference>
<dbReference type="STRING" id="445710.ATSB10_09790"/>
<dbReference type="EMBL" id="CP014841">
    <property type="protein sequence ID" value="AND68433.1"/>
    <property type="molecule type" value="Genomic_DNA"/>
</dbReference>
<reference evidence="2 3" key="1">
    <citation type="submission" date="2016-02" db="EMBL/GenBank/DDBJ databases">
        <title>Complete genome sequencing and analysis of ATSB10, Dyella thiooxydans isolated from rhizosphere soil of sunflower (Helianthus annuus L.).</title>
        <authorList>
            <person name="Lee Y."/>
            <person name="Hwangbo K."/>
            <person name="Chung H."/>
            <person name="Yoo J."/>
            <person name="Kim K.Y."/>
            <person name="Sa T.M."/>
            <person name="Um Y."/>
            <person name="Madhaiyan M."/>
        </authorList>
    </citation>
    <scope>NUCLEOTIDE SEQUENCE [LARGE SCALE GENOMIC DNA]</scope>
    <source>
        <strain evidence="2 3">ATSB10</strain>
    </source>
</reference>
<feature type="transmembrane region" description="Helical" evidence="1">
    <location>
        <begin position="105"/>
        <end position="124"/>
    </location>
</feature>
<proteinExistence type="predicted"/>
<keyword evidence="3" id="KW-1185">Reference proteome</keyword>
<dbReference type="AlphaFoldDB" id="A0A160MYK6"/>
<keyword evidence="1" id="KW-0472">Membrane</keyword>
<feature type="transmembrane region" description="Helical" evidence="1">
    <location>
        <begin position="12"/>
        <end position="37"/>
    </location>
</feature>